<dbReference type="EMBL" id="CP095049">
    <property type="protein sequence ID" value="UOQ51747.1"/>
    <property type="molecule type" value="Genomic_DNA"/>
</dbReference>
<dbReference type="InterPro" id="IPR032710">
    <property type="entry name" value="NTF2-like_dom_sf"/>
</dbReference>
<reference evidence="2 3" key="1">
    <citation type="submission" date="2022-04" db="EMBL/GenBank/DDBJ databases">
        <title>Hymenobacter sp. isolated from the air.</title>
        <authorList>
            <person name="Won M."/>
            <person name="Lee C.-M."/>
            <person name="Woen H.-Y."/>
            <person name="Kwon S.-W."/>
        </authorList>
    </citation>
    <scope>NUCLEOTIDE SEQUENCE [LARGE SCALE GENOMIC DNA]</scope>
    <source>
        <strain evidence="3">5116 S-27</strain>
    </source>
</reference>
<feature type="domain" description="SnoaL-like" evidence="1">
    <location>
        <begin position="12"/>
        <end position="133"/>
    </location>
</feature>
<sequence>MSTSLLPRNSALEITNLLYRYNELIDSGDLAGAVGLFQHAQLKLVTSPELQGYEACLALLQRVVILYADGTPKTKHIVTNPIIDIDEAAGTASSRSQYTVFQATDELPLQVIAGGRYHDRFEYVEGQWRFAYRDYTLFDLRGNTSQHLNLARVME</sequence>
<dbReference type="Proteomes" id="UP000831785">
    <property type="component" value="Chromosome"/>
</dbReference>
<protein>
    <submittedName>
        <fullName evidence="2">Nuclear transport factor 2 family protein</fullName>
    </submittedName>
</protein>
<dbReference type="InterPro" id="IPR037401">
    <property type="entry name" value="SnoaL-like"/>
</dbReference>
<evidence type="ECO:0000259" key="1">
    <source>
        <dbReference type="Pfam" id="PF13577"/>
    </source>
</evidence>
<proteinExistence type="predicted"/>
<dbReference type="Gene3D" id="3.10.450.50">
    <property type="match status" value="1"/>
</dbReference>
<dbReference type="RefSeq" id="WP_244715084.1">
    <property type="nucleotide sequence ID" value="NZ_CP095049.1"/>
</dbReference>
<dbReference type="SUPFAM" id="SSF54427">
    <property type="entry name" value="NTF2-like"/>
    <property type="match status" value="1"/>
</dbReference>
<evidence type="ECO:0000313" key="2">
    <source>
        <dbReference type="EMBL" id="UOQ51747.1"/>
    </source>
</evidence>
<dbReference type="Pfam" id="PF13577">
    <property type="entry name" value="SnoaL_4"/>
    <property type="match status" value="1"/>
</dbReference>
<keyword evidence="3" id="KW-1185">Reference proteome</keyword>
<evidence type="ECO:0000313" key="3">
    <source>
        <dbReference type="Proteomes" id="UP000831785"/>
    </source>
</evidence>
<gene>
    <name evidence="2" type="ORF">MUN80_18525</name>
</gene>
<name>A0ABY4F6L1_9BACT</name>
<organism evidence="2 3">
    <name type="scientific">Hymenobacter cellulosivorans</name>
    <dbReference type="NCBI Taxonomy" id="2932249"/>
    <lineage>
        <taxon>Bacteria</taxon>
        <taxon>Pseudomonadati</taxon>
        <taxon>Bacteroidota</taxon>
        <taxon>Cytophagia</taxon>
        <taxon>Cytophagales</taxon>
        <taxon>Hymenobacteraceae</taxon>
        <taxon>Hymenobacter</taxon>
    </lineage>
</organism>
<accession>A0ABY4F6L1</accession>